<dbReference type="GO" id="GO:1902603">
    <property type="term" value="P:carnitine transmembrane transport"/>
    <property type="evidence" value="ECO:0007669"/>
    <property type="project" value="TreeGrafter"/>
</dbReference>
<dbReference type="EMBL" id="JADBJN010000002">
    <property type="protein sequence ID" value="KAG5678341.1"/>
    <property type="molecule type" value="Genomic_DNA"/>
</dbReference>
<dbReference type="InterPro" id="IPR018108">
    <property type="entry name" value="MCP_transmembrane"/>
</dbReference>
<gene>
    <name evidence="12" type="ORF">PVAND_008026</name>
</gene>
<dbReference type="GO" id="GO:0015227">
    <property type="term" value="F:O-acyl-L-carnitine transmembrane transporter activity"/>
    <property type="evidence" value="ECO:0007669"/>
    <property type="project" value="TreeGrafter"/>
</dbReference>
<evidence type="ECO:0000256" key="4">
    <source>
        <dbReference type="ARBA" id="ARBA00022692"/>
    </source>
</evidence>
<dbReference type="InterPro" id="IPR050567">
    <property type="entry name" value="Mitochondrial_Carrier"/>
</dbReference>
<name>A0A9J6C8S9_POLVA</name>
<feature type="transmembrane region" description="Helical" evidence="11">
    <location>
        <begin position="71"/>
        <end position="92"/>
    </location>
</feature>
<dbReference type="Gene3D" id="1.50.40.10">
    <property type="entry name" value="Mitochondrial carrier domain"/>
    <property type="match status" value="1"/>
</dbReference>
<keyword evidence="3 10" id="KW-0813">Transport</keyword>
<dbReference type="PROSITE" id="PS50920">
    <property type="entry name" value="SOLCAR"/>
    <property type="match status" value="2"/>
</dbReference>
<dbReference type="Proteomes" id="UP001107558">
    <property type="component" value="Chromosome 2"/>
</dbReference>
<dbReference type="SUPFAM" id="SSF103506">
    <property type="entry name" value="Mitochondrial carrier"/>
    <property type="match status" value="1"/>
</dbReference>
<accession>A0A9J6C8S9</accession>
<evidence type="ECO:0000313" key="12">
    <source>
        <dbReference type="EMBL" id="KAG5678341.1"/>
    </source>
</evidence>
<protein>
    <recommendedName>
        <fullName evidence="14">Congested-like trachea protein</fullName>
    </recommendedName>
</protein>
<keyword evidence="5" id="KW-0677">Repeat</keyword>
<evidence type="ECO:0000256" key="6">
    <source>
        <dbReference type="ARBA" id="ARBA00022989"/>
    </source>
</evidence>
<evidence type="ECO:0000256" key="10">
    <source>
        <dbReference type="RuleBase" id="RU000488"/>
    </source>
</evidence>
<evidence type="ECO:0000256" key="1">
    <source>
        <dbReference type="ARBA" id="ARBA00004225"/>
    </source>
</evidence>
<evidence type="ECO:0000256" key="9">
    <source>
        <dbReference type="PROSITE-ProRule" id="PRU00282"/>
    </source>
</evidence>
<keyword evidence="6 11" id="KW-1133">Transmembrane helix</keyword>
<evidence type="ECO:0000313" key="13">
    <source>
        <dbReference type="Proteomes" id="UP001107558"/>
    </source>
</evidence>
<dbReference type="OrthoDB" id="14252at2759"/>
<evidence type="ECO:0000256" key="3">
    <source>
        <dbReference type="ARBA" id="ARBA00022448"/>
    </source>
</evidence>
<evidence type="ECO:0000256" key="11">
    <source>
        <dbReference type="SAM" id="Phobius"/>
    </source>
</evidence>
<evidence type="ECO:0000256" key="7">
    <source>
        <dbReference type="ARBA" id="ARBA00023128"/>
    </source>
</evidence>
<comment type="similarity">
    <text evidence="2 10">Belongs to the mitochondrial carrier (TC 2.A.29) family.</text>
</comment>
<dbReference type="GO" id="GO:0006839">
    <property type="term" value="P:mitochondrial transport"/>
    <property type="evidence" value="ECO:0007669"/>
    <property type="project" value="TreeGrafter"/>
</dbReference>
<keyword evidence="8 9" id="KW-0472">Membrane</keyword>
<organism evidence="12 13">
    <name type="scientific">Polypedilum vanderplanki</name>
    <name type="common">Sleeping chironomid midge</name>
    <dbReference type="NCBI Taxonomy" id="319348"/>
    <lineage>
        <taxon>Eukaryota</taxon>
        <taxon>Metazoa</taxon>
        <taxon>Ecdysozoa</taxon>
        <taxon>Arthropoda</taxon>
        <taxon>Hexapoda</taxon>
        <taxon>Insecta</taxon>
        <taxon>Pterygota</taxon>
        <taxon>Neoptera</taxon>
        <taxon>Endopterygota</taxon>
        <taxon>Diptera</taxon>
        <taxon>Nematocera</taxon>
        <taxon>Chironomoidea</taxon>
        <taxon>Chironomidae</taxon>
        <taxon>Chironominae</taxon>
        <taxon>Polypedilum</taxon>
        <taxon>Polypedilum</taxon>
    </lineage>
</organism>
<evidence type="ECO:0000256" key="5">
    <source>
        <dbReference type="ARBA" id="ARBA00022737"/>
    </source>
</evidence>
<dbReference type="PANTHER" id="PTHR45624:SF4">
    <property type="entry name" value="CONGESTED-LIKE TRACHEA PROTEIN-RELATED"/>
    <property type="match status" value="1"/>
</dbReference>
<feature type="repeat" description="Solcar" evidence="9">
    <location>
        <begin position="107"/>
        <end position="171"/>
    </location>
</feature>
<dbReference type="GO" id="GO:0031966">
    <property type="term" value="C:mitochondrial membrane"/>
    <property type="evidence" value="ECO:0007669"/>
    <property type="project" value="UniProtKB-SubCell"/>
</dbReference>
<dbReference type="InterPro" id="IPR023395">
    <property type="entry name" value="MCP_dom_sf"/>
</dbReference>
<comment type="caution">
    <text evidence="12">The sequence shown here is derived from an EMBL/GenBank/DDBJ whole genome shotgun (WGS) entry which is preliminary data.</text>
</comment>
<dbReference type="Pfam" id="PF00153">
    <property type="entry name" value="Mito_carr"/>
    <property type="match status" value="2"/>
</dbReference>
<sequence>MSEENASTKTNQSPIKYFISGGFGGICTVVVGHPFDTIKVRLQTANLTNSSYTGMIDCASKTIKKEGVRGLYKGMSAPIAGVAPIFAISFFGFGVGKKLLQKEDQSLDNTRLFLAGAFSGIFTTSVMAPGERIKCLLQVQQGGGEQKYNGMVDCAKKLYKEGEVRVLRYLY</sequence>
<evidence type="ECO:0000256" key="2">
    <source>
        <dbReference type="ARBA" id="ARBA00006375"/>
    </source>
</evidence>
<reference evidence="12" key="1">
    <citation type="submission" date="2021-03" db="EMBL/GenBank/DDBJ databases">
        <title>Chromosome level genome of the anhydrobiotic midge Polypedilum vanderplanki.</title>
        <authorList>
            <person name="Yoshida Y."/>
            <person name="Kikawada T."/>
            <person name="Gusev O."/>
        </authorList>
    </citation>
    <scope>NUCLEOTIDE SEQUENCE</scope>
    <source>
        <strain evidence="12">NIAS01</strain>
        <tissue evidence="12">Whole body or cell culture</tissue>
    </source>
</reference>
<keyword evidence="4 9" id="KW-0812">Transmembrane</keyword>
<proteinExistence type="inferred from homology"/>
<keyword evidence="7" id="KW-0496">Mitochondrion</keyword>
<comment type="subcellular location">
    <subcellularLocation>
        <location evidence="1">Mitochondrion membrane</location>
        <topology evidence="1">Multi-pass membrane protein</topology>
    </subcellularLocation>
</comment>
<dbReference type="PANTHER" id="PTHR45624">
    <property type="entry name" value="MITOCHONDRIAL BASIC AMINO ACIDS TRANSPORTER-RELATED"/>
    <property type="match status" value="1"/>
</dbReference>
<dbReference type="AlphaFoldDB" id="A0A9J6C8S9"/>
<feature type="repeat" description="Solcar" evidence="9">
    <location>
        <begin position="12"/>
        <end position="99"/>
    </location>
</feature>
<keyword evidence="13" id="KW-1185">Reference proteome</keyword>
<evidence type="ECO:0000256" key="8">
    <source>
        <dbReference type="ARBA" id="ARBA00023136"/>
    </source>
</evidence>
<evidence type="ECO:0008006" key="14">
    <source>
        <dbReference type="Google" id="ProtNLM"/>
    </source>
</evidence>